<dbReference type="Gene3D" id="3.40.50.300">
    <property type="entry name" value="P-loop containing nucleotide triphosphate hydrolases"/>
    <property type="match status" value="1"/>
</dbReference>
<dbReference type="OrthoDB" id="6138663at2759"/>
<feature type="transmembrane region" description="Helical" evidence="1">
    <location>
        <begin position="12"/>
        <end position="33"/>
    </location>
</feature>
<keyword evidence="4" id="KW-1185">Reference proteome</keyword>
<dbReference type="Proteomes" id="UP000789390">
    <property type="component" value="Unassembled WGS sequence"/>
</dbReference>
<accession>A0A8J2RX42</accession>
<dbReference type="PANTHER" id="PTHR10704">
    <property type="entry name" value="CARBOHYDRATE SULFOTRANSFERASE"/>
    <property type="match status" value="1"/>
</dbReference>
<dbReference type="Pfam" id="PF00685">
    <property type="entry name" value="Sulfotransfer_1"/>
    <property type="match status" value="1"/>
</dbReference>
<name>A0A8J2RX42_9CRUS</name>
<comment type="caution">
    <text evidence="3">The sequence shown here is derived from an EMBL/GenBank/DDBJ whole genome shotgun (WGS) entry which is preliminary data.</text>
</comment>
<protein>
    <recommendedName>
        <fullName evidence="2">Sulfotransferase domain-containing protein</fullName>
    </recommendedName>
</protein>
<evidence type="ECO:0000313" key="3">
    <source>
        <dbReference type="EMBL" id="CAH0104669.1"/>
    </source>
</evidence>
<dbReference type="InterPro" id="IPR027417">
    <property type="entry name" value="P-loop_NTPase"/>
</dbReference>
<keyword evidence="1" id="KW-0812">Transmembrane</keyword>
<dbReference type="AlphaFoldDB" id="A0A8J2RX42"/>
<organism evidence="3 4">
    <name type="scientific">Daphnia galeata</name>
    <dbReference type="NCBI Taxonomy" id="27404"/>
    <lineage>
        <taxon>Eukaryota</taxon>
        <taxon>Metazoa</taxon>
        <taxon>Ecdysozoa</taxon>
        <taxon>Arthropoda</taxon>
        <taxon>Crustacea</taxon>
        <taxon>Branchiopoda</taxon>
        <taxon>Diplostraca</taxon>
        <taxon>Cladocera</taxon>
        <taxon>Anomopoda</taxon>
        <taxon>Daphniidae</taxon>
        <taxon>Daphnia</taxon>
    </lineage>
</organism>
<dbReference type="GO" id="GO:0001517">
    <property type="term" value="F:N-acetylglucosamine 6-O-sulfotransferase activity"/>
    <property type="evidence" value="ECO:0007669"/>
    <property type="project" value="TreeGrafter"/>
</dbReference>
<evidence type="ECO:0000259" key="2">
    <source>
        <dbReference type="Pfam" id="PF00685"/>
    </source>
</evidence>
<evidence type="ECO:0000256" key="1">
    <source>
        <dbReference type="SAM" id="Phobius"/>
    </source>
</evidence>
<dbReference type="FunFam" id="3.40.50.300:FF:004300">
    <property type="entry name" value="Sulfotransferase"/>
    <property type="match status" value="1"/>
</dbReference>
<proteinExistence type="predicted"/>
<dbReference type="GO" id="GO:0006044">
    <property type="term" value="P:N-acetylglucosamine metabolic process"/>
    <property type="evidence" value="ECO:0007669"/>
    <property type="project" value="TreeGrafter"/>
</dbReference>
<dbReference type="InterPro" id="IPR051135">
    <property type="entry name" value="Gal/GlcNAc/GalNAc_ST"/>
</dbReference>
<sequence length="335" mass="38639">MKSSAKNSSLTILLLSIMSFLVVLHFAVFRLCLDRNSTNHFRGNILSDLTSIKKRILIATTWRSGSTFLGDLIKNEPGVFYSFEPLLYLDHHPGSKIELIQSIFRCKFSLDYLRSANGLTGYPNDMQRNKRIWNECVYNQTLCYDPEFVAPLCSSFPINLIKTVRLRVKEVLALLKNDSLLSKELKIIHLVRDPRGIMTSRAGLNWCKTNPACNNVSRLCSEMDEDVPLIKELVTRWPHQHYLLKFEDLAVNVEMETDKLFRFLEMPVTVSTRAFLNSHTKSNDQKMKESFLNYEHSTFRKSDAVAYGWKRKMSAKDIANITNICKPVLKMLNMV</sequence>
<dbReference type="InterPro" id="IPR000863">
    <property type="entry name" value="Sulfotransferase_dom"/>
</dbReference>
<dbReference type="PANTHER" id="PTHR10704:SF44">
    <property type="entry name" value="LD35051P-RELATED"/>
    <property type="match status" value="1"/>
</dbReference>
<gene>
    <name evidence="3" type="ORF">DGAL_LOCUS7583</name>
</gene>
<dbReference type="GO" id="GO:0006790">
    <property type="term" value="P:sulfur compound metabolic process"/>
    <property type="evidence" value="ECO:0007669"/>
    <property type="project" value="TreeGrafter"/>
</dbReference>
<dbReference type="EMBL" id="CAKKLH010000149">
    <property type="protein sequence ID" value="CAH0104669.1"/>
    <property type="molecule type" value="Genomic_DNA"/>
</dbReference>
<dbReference type="SUPFAM" id="SSF52540">
    <property type="entry name" value="P-loop containing nucleoside triphosphate hydrolases"/>
    <property type="match status" value="1"/>
</dbReference>
<keyword evidence="1" id="KW-0472">Membrane</keyword>
<keyword evidence="1" id="KW-1133">Transmembrane helix</keyword>
<feature type="domain" description="Sulfotransferase" evidence="2">
    <location>
        <begin position="54"/>
        <end position="330"/>
    </location>
</feature>
<reference evidence="3" key="1">
    <citation type="submission" date="2021-11" db="EMBL/GenBank/DDBJ databases">
        <authorList>
            <person name="Schell T."/>
        </authorList>
    </citation>
    <scope>NUCLEOTIDE SEQUENCE</scope>
    <source>
        <strain evidence="3">M5</strain>
    </source>
</reference>
<evidence type="ECO:0000313" key="4">
    <source>
        <dbReference type="Proteomes" id="UP000789390"/>
    </source>
</evidence>